<evidence type="ECO:0000256" key="1">
    <source>
        <dbReference type="SAM" id="SignalP"/>
    </source>
</evidence>
<keyword evidence="1" id="KW-0732">Signal</keyword>
<dbReference type="InterPro" id="IPR011050">
    <property type="entry name" value="Pectin_lyase_fold/virulence"/>
</dbReference>
<organism evidence="2 3">
    <name type="scientific">Flavobacterium chungangense</name>
    <dbReference type="NCBI Taxonomy" id="554283"/>
    <lineage>
        <taxon>Bacteria</taxon>
        <taxon>Pseudomonadati</taxon>
        <taxon>Bacteroidota</taxon>
        <taxon>Flavobacteriia</taxon>
        <taxon>Flavobacteriales</taxon>
        <taxon>Flavobacteriaceae</taxon>
        <taxon>Flavobacterium</taxon>
    </lineage>
</organism>
<dbReference type="PANTHER" id="PTHR31321:SF57">
    <property type="entry name" value="PECTINESTERASE 53-RELATED"/>
    <property type="match status" value="1"/>
</dbReference>
<evidence type="ECO:0000313" key="2">
    <source>
        <dbReference type="EMBL" id="CAD0005280.1"/>
    </source>
</evidence>
<dbReference type="PANTHER" id="PTHR31321">
    <property type="entry name" value="ACYL-COA THIOESTER HYDROLASE YBHC-RELATED"/>
    <property type="match status" value="1"/>
</dbReference>
<proteinExistence type="predicted"/>
<reference evidence="2 3" key="1">
    <citation type="submission" date="2020-06" db="EMBL/GenBank/DDBJ databases">
        <authorList>
            <person name="Criscuolo A."/>
        </authorList>
    </citation>
    <scope>NUCLEOTIDE SEQUENCE [LARGE SCALE GENOMIC DNA]</scope>
    <source>
        <strain evidence="3">CIP 110025</strain>
    </source>
</reference>
<dbReference type="AlphaFoldDB" id="A0A6V6Z0J6"/>
<gene>
    <name evidence="2" type="ORF">FLACHUCJ7_02321</name>
</gene>
<dbReference type="RefSeq" id="WP_051872951.1">
    <property type="nucleotide sequence ID" value="NZ_CAIJDO010000146.1"/>
</dbReference>
<sequence>MKTKLRLLFFTILLSVSFTHAQKTDVWDFGGVAMTDTNLYNNMLTPTVINSNFYAFTTPAAPGAANTSNVLTHGGVAGNTNAFDLTGGLTFRPNTNDRLYVNTPTTITRYGDNNLGVSGTAYTSRIFCNGNASTTVRFFTMALNEDDEVTFVARVDNAAANLNIVNTTTNAQTENIPLTTSTSAVTEAKFMAKAAGSFKISCFDNATARASYYRILRKPASYSTVTGTMDETAAAGIPAVYSVRFTYPNGKTKDALVTSGTYSVSLPIGYTYKMSLVGANGYIIGSGENMTVTAAATTQNITVVKVDLHTVSGNITGLSASDLTKVGLNYVTTGKTYVPVPVINTTTGAYTVDLEANTIYTISATGVNDSEILANTISVTSSTTSNVAFTAKPLYNVAINTTGLNATQIGLLSLKFTNLNEAGYVYNFAPNTAVSLRSGTYSIDYSGLDNHQVELGLTSNLKIAGASNSKTLAFKPATIWSFDDRVITNASTGYKGILFGGTANSFASRSPQADLTAKTGGTMQIPVKVGDKITVSHYFAANFSIDGGTAIVNTSGSTANVVNTEYTYPGSADGFVTITLLGTALTSYFTEIKIGGSITYTSPITVGVGKNYATINDALTAAGKMVRPSNERVIIVVDPGNYEEMLDITIPNITIKNASAAPSIALANKGVDIAPQAVRITSYYGLGYDYYSMKNNQKWDADILRVNKDNGSQPYANVSGTTNNSYWNATLIVSANGFEAENIIIENSFNQYISAKEANDVLVEVVGLTKGTRPTNYGNTSVQNRSFVERAAAIAIKNAIDKTVLNNCRVVGRQDSFFGGTTARVVVYKGVMMGAVDYIFGGMNATFYKTQLAMNVSDTAGDASYITAPQQSTGRGFLFYECTVTSAIPSTETASVYRAKPGFFGRPWAANTSEAVFYNTTIETSDYPGNIDESLITPIAWNSSLSGTSPKMYEYGTIENSGVNNQAVRASWATTLSSPTLSDNTAITTFNFTKGSDNWDPLPQLIANESLGVKDNMPTSAVQISGYKNRIAISNVKSETAVAVYSITGAKVKTFKTTQDVDFEFQNGVWIVVIKAADGQKSMKVITH</sequence>
<evidence type="ECO:0008006" key="4">
    <source>
        <dbReference type="Google" id="ProtNLM"/>
    </source>
</evidence>
<keyword evidence="3" id="KW-1185">Reference proteome</keyword>
<feature type="signal peptide" evidence="1">
    <location>
        <begin position="1"/>
        <end position="21"/>
    </location>
</feature>
<dbReference type="GO" id="GO:0052689">
    <property type="term" value="F:carboxylic ester hydrolase activity"/>
    <property type="evidence" value="ECO:0007669"/>
    <property type="project" value="TreeGrafter"/>
</dbReference>
<dbReference type="Gene3D" id="2.160.20.10">
    <property type="entry name" value="Single-stranded right-handed beta-helix, Pectin lyase-like"/>
    <property type="match status" value="1"/>
</dbReference>
<dbReference type="Proteomes" id="UP000556700">
    <property type="component" value="Unassembled WGS sequence"/>
</dbReference>
<dbReference type="InterPro" id="IPR012334">
    <property type="entry name" value="Pectin_lyas_fold"/>
</dbReference>
<name>A0A6V6Z0J6_9FLAO</name>
<accession>A0A6V6Z0J6</accession>
<feature type="chain" id="PRO_5028255281" description="Pectinesterase catalytic domain-containing protein" evidence="1">
    <location>
        <begin position="22"/>
        <end position="1088"/>
    </location>
</feature>
<dbReference type="SUPFAM" id="SSF51126">
    <property type="entry name" value="Pectin lyase-like"/>
    <property type="match status" value="1"/>
</dbReference>
<protein>
    <recommendedName>
        <fullName evidence="4">Pectinesterase catalytic domain-containing protein</fullName>
    </recommendedName>
</protein>
<evidence type="ECO:0000313" key="3">
    <source>
        <dbReference type="Proteomes" id="UP000556700"/>
    </source>
</evidence>
<dbReference type="EMBL" id="CAIJDO010000146">
    <property type="protein sequence ID" value="CAD0005280.1"/>
    <property type="molecule type" value="Genomic_DNA"/>
</dbReference>
<comment type="caution">
    <text evidence="2">The sequence shown here is derived from an EMBL/GenBank/DDBJ whole genome shotgun (WGS) entry which is preliminary data.</text>
</comment>